<dbReference type="InterPro" id="IPR045002">
    <property type="entry name" value="Ech1-like"/>
</dbReference>
<dbReference type="SUPFAM" id="SSF52096">
    <property type="entry name" value="ClpP/crotonase"/>
    <property type="match status" value="1"/>
</dbReference>
<dbReference type="InterPro" id="IPR029045">
    <property type="entry name" value="ClpP/crotonase-like_dom_sf"/>
</dbReference>
<dbReference type="Gene3D" id="3.90.226.10">
    <property type="entry name" value="2-enoyl-CoA Hydratase, Chain A, domain 1"/>
    <property type="match status" value="1"/>
</dbReference>
<dbReference type="Pfam" id="PF00378">
    <property type="entry name" value="ECH_1"/>
    <property type="match status" value="2"/>
</dbReference>
<dbReference type="EMBL" id="JBHSON010000026">
    <property type="protein sequence ID" value="MFC5747854.1"/>
    <property type="molecule type" value="Genomic_DNA"/>
</dbReference>
<dbReference type="InterPro" id="IPR001753">
    <property type="entry name" value="Enoyl-CoA_hydra/iso"/>
</dbReference>
<dbReference type="RefSeq" id="WP_378283480.1">
    <property type="nucleotide sequence ID" value="NZ_JBHSON010000026.1"/>
</dbReference>
<name>A0ABW1A1J3_9ACTN</name>
<dbReference type="PROSITE" id="PS00166">
    <property type="entry name" value="ENOYL_COA_HYDRATASE"/>
    <property type="match status" value="1"/>
</dbReference>
<evidence type="ECO:0000256" key="1">
    <source>
        <dbReference type="ARBA" id="ARBA00005254"/>
    </source>
</evidence>
<comment type="caution">
    <text evidence="3">The sequence shown here is derived from an EMBL/GenBank/DDBJ whole genome shotgun (WGS) entry which is preliminary data.</text>
</comment>
<sequence>MDRVLCRLEGGVADVRLNRPDKLNALDDAMFAELIGVGERLRHEAGLRAIVLSGEGRAFSAGLDFAAFQAQADARPWRPAAVEDAGDPPDEFGVPGLVLGRGQKAVWVWQVHEVPVIAAVHGFALGGGLQLALGADIRLVAPDARMGVLEMDWGLTPDMCGTQILPRLVGVDVAKELTLTARKVTGEEAVRIGLATRVCADPREEALAIAAQIAGRNPAAVRAAKSMLNRAWDEEAMKAGFRAERAFMERNVGSPLQREAVRARLDGAARR</sequence>
<organism evidence="3 4">
    <name type="scientific">Actinomadura rugatobispora</name>
    <dbReference type="NCBI Taxonomy" id="1994"/>
    <lineage>
        <taxon>Bacteria</taxon>
        <taxon>Bacillati</taxon>
        <taxon>Actinomycetota</taxon>
        <taxon>Actinomycetes</taxon>
        <taxon>Streptosporangiales</taxon>
        <taxon>Thermomonosporaceae</taxon>
        <taxon>Actinomadura</taxon>
    </lineage>
</organism>
<dbReference type="PANTHER" id="PTHR43149">
    <property type="entry name" value="ENOYL-COA HYDRATASE"/>
    <property type="match status" value="1"/>
</dbReference>
<dbReference type="Proteomes" id="UP001596074">
    <property type="component" value="Unassembled WGS sequence"/>
</dbReference>
<keyword evidence="4" id="KW-1185">Reference proteome</keyword>
<reference evidence="4" key="1">
    <citation type="journal article" date="2019" name="Int. J. Syst. Evol. Microbiol.">
        <title>The Global Catalogue of Microorganisms (GCM) 10K type strain sequencing project: providing services to taxonomists for standard genome sequencing and annotation.</title>
        <authorList>
            <consortium name="The Broad Institute Genomics Platform"/>
            <consortium name="The Broad Institute Genome Sequencing Center for Infectious Disease"/>
            <person name="Wu L."/>
            <person name="Ma J."/>
        </authorList>
    </citation>
    <scope>NUCLEOTIDE SEQUENCE [LARGE SCALE GENOMIC DNA]</scope>
    <source>
        <strain evidence="4">KCTC 42087</strain>
    </source>
</reference>
<evidence type="ECO:0000313" key="3">
    <source>
        <dbReference type="EMBL" id="MFC5747854.1"/>
    </source>
</evidence>
<proteinExistence type="inferred from homology"/>
<protein>
    <submittedName>
        <fullName evidence="3">Crotonase/enoyl-CoA hydratase family protein</fullName>
    </submittedName>
</protein>
<comment type="similarity">
    <text evidence="1 2">Belongs to the enoyl-CoA hydratase/isomerase family.</text>
</comment>
<accession>A0ABW1A1J3</accession>
<dbReference type="PANTHER" id="PTHR43149:SF1">
    <property type="entry name" value="DELTA(3,5)-DELTA(2,4)-DIENOYL-COA ISOMERASE, MITOCHONDRIAL"/>
    <property type="match status" value="1"/>
</dbReference>
<dbReference type="InterPro" id="IPR018376">
    <property type="entry name" value="Enoyl-CoA_hyd/isom_CS"/>
</dbReference>
<gene>
    <name evidence="3" type="ORF">ACFPZN_19680</name>
</gene>
<evidence type="ECO:0000313" key="4">
    <source>
        <dbReference type="Proteomes" id="UP001596074"/>
    </source>
</evidence>
<dbReference type="NCBIfam" id="NF005699">
    <property type="entry name" value="PRK07509.1"/>
    <property type="match status" value="1"/>
</dbReference>
<evidence type="ECO:0000256" key="2">
    <source>
        <dbReference type="RuleBase" id="RU003707"/>
    </source>
</evidence>
<dbReference type="CDD" id="cd06558">
    <property type="entry name" value="crotonase-like"/>
    <property type="match status" value="1"/>
</dbReference>